<evidence type="ECO:0000313" key="2">
    <source>
        <dbReference type="EMBL" id="CQR51499.1"/>
    </source>
</evidence>
<keyword evidence="1" id="KW-1133">Transmembrane helix</keyword>
<feature type="transmembrane region" description="Helical" evidence="1">
    <location>
        <begin position="31"/>
        <end position="49"/>
    </location>
</feature>
<evidence type="ECO:0000256" key="1">
    <source>
        <dbReference type="SAM" id="Phobius"/>
    </source>
</evidence>
<keyword evidence="1" id="KW-0812">Transmembrane</keyword>
<dbReference type="AlphaFoldDB" id="A0A0E4H5Z5"/>
<dbReference type="KEGG" id="pri:PRIO_0245"/>
<dbReference type="PATRIC" id="fig|1073571.4.peg.230"/>
<gene>
    <name evidence="2" type="ORF">PRIO_0245</name>
</gene>
<sequence length="65" mass="7301">MTWAALLSSICSLQGFQQCNFGSIWSKVEDTLSGVFFHFCGCFGLYVIVKELAMPRYQGLRSVID</sequence>
<accession>A0A0E4H5Z5</accession>
<dbReference type="HOGENOM" id="CLU_2845733_0_0_9"/>
<keyword evidence="1" id="KW-0472">Membrane</keyword>
<proteinExistence type="predicted"/>
<dbReference type="Proteomes" id="UP000033163">
    <property type="component" value="Chromosome I"/>
</dbReference>
<organism evidence="2 3">
    <name type="scientific">Paenibacillus riograndensis SBR5</name>
    <dbReference type="NCBI Taxonomy" id="1073571"/>
    <lineage>
        <taxon>Bacteria</taxon>
        <taxon>Bacillati</taxon>
        <taxon>Bacillota</taxon>
        <taxon>Bacilli</taxon>
        <taxon>Bacillales</taxon>
        <taxon>Paenibacillaceae</taxon>
        <taxon>Paenibacillus</taxon>
        <taxon>Paenibacillus sonchi group</taxon>
    </lineage>
</organism>
<reference evidence="3" key="1">
    <citation type="submission" date="2015-03" db="EMBL/GenBank/DDBJ databases">
        <authorList>
            <person name="Wibberg D."/>
        </authorList>
    </citation>
    <scope>NUCLEOTIDE SEQUENCE [LARGE SCALE GENOMIC DNA]</scope>
</reference>
<protein>
    <submittedName>
        <fullName evidence="2">Putative membrane protein</fullName>
    </submittedName>
</protein>
<dbReference type="EMBL" id="LN831776">
    <property type="protein sequence ID" value="CQR51499.1"/>
    <property type="molecule type" value="Genomic_DNA"/>
</dbReference>
<name>A0A0E4H5Z5_9BACL</name>
<evidence type="ECO:0000313" key="3">
    <source>
        <dbReference type="Proteomes" id="UP000033163"/>
    </source>
</evidence>